<evidence type="ECO:0000256" key="11">
    <source>
        <dbReference type="ARBA" id="ARBA00022840"/>
    </source>
</evidence>
<sequence>MKRLTDPGHAALLHADPLWYKDAVIYQLHIKSFYDGNGDGVGDFAGLSAKLDYLVNLGVDTIWLLPFYPSPRRDDGYDIADYRNVHPDYGTLGEARRFIAAAHARGLRVITELVINHTSDQHPWFQRARRAKPGSAARNYYVWSDTDQTYAGTRIIFCDTEKSNWSWDPVAGAYFWHRFYSHQPDLNFDNPQVLREVMSVMRYWLDIGVDGLRLDAVPYLVEREGTSNENLPETHTVIKRIRAYLDAEYSGRLLLAEANMWPEDAQQYFGGQATTATSTAPLSRALTGQPHASVPAMNNAGELSNEGTTILGDECHMSFHFPLMPRMYMAIAREDRFPITDIMRQTPEIPPNCQWAIFLRNHDELTLEMVTSAERDYLWEVYASDRRARINLGIRRRLAPLMERDRRRIELMNSLLFSMPGTPVIYYGDEIGMGDNIHLGDRDGVRTPMQWSPDRNGGFSHADPERLVLPPLQGPLYGYEAVNVEAQARDPHSLLNWMRRMLALRRQHRAFGRGTLRFLFPGNRKILAYLREFEGEHILCVANLARAPQAVELDLSAFAGRVPVEMIGATPFPAIGQLTYLLTLPPYGFYWFVLSEEAHPPSWHVDAPEQMPDQITLVMHNTAQAELTEASRRTLAHEVLPHYIGRRRWYGAKGERIGSVDIAYAIPFGRGTAGEETYLCEMELTLDSRAECYQLPVGLLWDREDSGEGASQLAHSLSMARVRKGSRVGLVTDGFAVECFAREVVRAMRAGAELGSPRGPIRFRGEPGLAGLALDMDEIQWMSAEQSNSSLSYDNSAVLKLVRRIAAGIHPEAEMTRYLTAQGFRNSAPLLGEVTRTGADGLPRTLMLLQGYILNQGDAWGWTLDYLGRAIDDALPSDNSEEEFAEALKGYSTVACTLGQRLAELHTVLAQPSGDSAFAPEAAGQAQAQHWADEALAELEGAMSLLTTRAGELARRARNDRFAADIDTLLAAREHLPRLVARLAAAAPGSLQTRIHGDFHLGQVLIAQNDTYLVDFEGEPGLPLDWRRRKTSPLRDVAGLLRSFDYAAATVGTDRHERTHATLPPALTQRREALLDSFRDAACSAFLAGYRQVAEGAAQPWAPAEKMDALLDLFLLERAAYEVGYEAANRVAWIDLPVNGLARLIRKLTGPGENGNEQS</sequence>
<feature type="domain" description="Glycosyl hydrolase family 13 catalytic" evidence="16">
    <location>
        <begin position="27"/>
        <end position="466"/>
    </location>
</feature>
<dbReference type="PANTHER" id="PTHR10357">
    <property type="entry name" value="ALPHA-AMYLASE FAMILY MEMBER"/>
    <property type="match status" value="1"/>
</dbReference>
<dbReference type="InterPro" id="IPR017853">
    <property type="entry name" value="GH"/>
</dbReference>
<dbReference type="GO" id="GO:0016301">
    <property type="term" value="F:kinase activity"/>
    <property type="evidence" value="ECO:0007669"/>
    <property type="project" value="UniProtKB-KW"/>
</dbReference>
<evidence type="ECO:0000256" key="6">
    <source>
        <dbReference type="ARBA" id="ARBA00013882"/>
    </source>
</evidence>
<keyword evidence="9" id="KW-0547">Nucleotide-binding</keyword>
<dbReference type="InterPro" id="IPR013780">
    <property type="entry name" value="Glyco_hydro_b"/>
</dbReference>
<evidence type="ECO:0000256" key="5">
    <source>
        <dbReference type="ARBA" id="ARBA00012619"/>
    </source>
</evidence>
<dbReference type="NCBIfam" id="TIGR02457">
    <property type="entry name" value="TreS_Cterm"/>
    <property type="match status" value="1"/>
</dbReference>
<dbReference type="CDD" id="cd11334">
    <property type="entry name" value="AmyAc_TreS"/>
    <property type="match status" value="1"/>
</dbReference>
<dbReference type="Gene3D" id="2.60.40.1180">
    <property type="entry name" value="Golgi alpha-mannosidase II"/>
    <property type="match status" value="1"/>
</dbReference>
<evidence type="ECO:0000256" key="2">
    <source>
        <dbReference type="ARBA" id="ARBA00005496"/>
    </source>
</evidence>
<dbReference type="GO" id="GO:0046872">
    <property type="term" value="F:metal ion binding"/>
    <property type="evidence" value="ECO:0007669"/>
    <property type="project" value="UniProtKB-KW"/>
</dbReference>
<dbReference type="InterPro" id="IPR011009">
    <property type="entry name" value="Kinase-like_dom_sf"/>
</dbReference>
<dbReference type="Gene3D" id="3.90.400.10">
    <property type="entry name" value="Oligo-1,6-glucosidase, Domain 2"/>
    <property type="match status" value="1"/>
</dbReference>
<dbReference type="Pfam" id="PF18085">
    <property type="entry name" value="Mak_N_cap"/>
    <property type="match status" value="1"/>
</dbReference>
<dbReference type="InterPro" id="IPR045857">
    <property type="entry name" value="O16G_dom_2"/>
</dbReference>
<reference evidence="17 18" key="1">
    <citation type="submission" date="2020-10" db="EMBL/GenBank/DDBJ databases">
        <title>Complete genome sequence of Cupriavidus basilensis CCUG 49340T.</title>
        <authorList>
            <person name="Salva-Serra F."/>
            <person name="Donoso R.A."/>
            <person name="Cho K.H."/>
            <person name="Yoo J.A."/>
            <person name="Lee K."/>
            <person name="Yoon S.-H."/>
            <person name="Perez-Pantoja D."/>
            <person name="Moore E.R.B."/>
        </authorList>
    </citation>
    <scope>NUCLEOTIDE SEQUENCE [LARGE SCALE GENOMIC DNA]</scope>
    <source>
        <strain evidence="18">CCUG 49340</strain>
        <plasmid evidence="17 18">pRK1-2</plasmid>
    </source>
</reference>
<comment type="catalytic activity">
    <reaction evidence="15">
        <text>D-maltose + ATP = alpha-maltose 1-phosphate + ADP + H(+)</text>
        <dbReference type="Rhea" id="RHEA:31915"/>
        <dbReference type="ChEBI" id="CHEBI:15378"/>
        <dbReference type="ChEBI" id="CHEBI:17306"/>
        <dbReference type="ChEBI" id="CHEBI:30616"/>
        <dbReference type="ChEBI" id="CHEBI:63576"/>
        <dbReference type="ChEBI" id="CHEBI:456216"/>
        <dbReference type="EC" id="2.7.1.175"/>
    </reaction>
</comment>
<dbReference type="SMART" id="SM00642">
    <property type="entry name" value="Aamy"/>
    <property type="match status" value="1"/>
</dbReference>
<comment type="catalytic activity">
    <reaction evidence="1">
        <text>D-maltose = alpha,alpha-trehalose</text>
        <dbReference type="Rhea" id="RHEA:15145"/>
        <dbReference type="ChEBI" id="CHEBI:16551"/>
        <dbReference type="ChEBI" id="CHEBI:17306"/>
        <dbReference type="EC" id="5.4.99.16"/>
    </reaction>
</comment>
<evidence type="ECO:0000313" key="18">
    <source>
        <dbReference type="Proteomes" id="UP000397656"/>
    </source>
</evidence>
<dbReference type="Gene3D" id="3.20.20.80">
    <property type="entry name" value="Glycosidases"/>
    <property type="match status" value="2"/>
</dbReference>
<dbReference type="GO" id="GO:0005524">
    <property type="term" value="F:ATP binding"/>
    <property type="evidence" value="ECO:0007669"/>
    <property type="project" value="UniProtKB-KW"/>
</dbReference>
<dbReference type="EC" id="2.7.1.175" evidence="4"/>
<dbReference type="EMBL" id="CP062806">
    <property type="protein sequence ID" value="QOT81904.1"/>
    <property type="molecule type" value="Genomic_DNA"/>
</dbReference>
<keyword evidence="11" id="KW-0067">ATP-binding</keyword>
<evidence type="ECO:0000313" key="17">
    <source>
        <dbReference type="EMBL" id="QOT81904.1"/>
    </source>
</evidence>
<evidence type="ECO:0000256" key="12">
    <source>
        <dbReference type="ARBA" id="ARBA00023235"/>
    </source>
</evidence>
<evidence type="ECO:0000256" key="4">
    <source>
        <dbReference type="ARBA" id="ARBA00011962"/>
    </source>
</evidence>
<evidence type="ECO:0000256" key="15">
    <source>
        <dbReference type="ARBA" id="ARBA00049067"/>
    </source>
</evidence>
<dbReference type="RefSeq" id="WP_150984767.1">
    <property type="nucleotide sequence ID" value="NZ_CP062806.1"/>
</dbReference>
<geneLocation type="plasmid" evidence="17 18">
    <name>pRK1-2</name>
</geneLocation>
<dbReference type="InterPro" id="IPR040999">
    <property type="entry name" value="Mak_N_cap"/>
</dbReference>
<keyword evidence="17" id="KW-0418">Kinase</keyword>
<dbReference type="GO" id="GO:0047471">
    <property type="term" value="F:maltose alpha-D-glucosyltransferase activity"/>
    <property type="evidence" value="ECO:0007669"/>
    <property type="project" value="UniProtKB-EC"/>
</dbReference>
<dbReference type="Pfam" id="PF00128">
    <property type="entry name" value="Alpha-amylase"/>
    <property type="match status" value="2"/>
</dbReference>
<dbReference type="Pfam" id="PF16657">
    <property type="entry name" value="Malt_amylase_C"/>
    <property type="match status" value="1"/>
</dbReference>
<keyword evidence="10" id="KW-0106">Calcium</keyword>
<dbReference type="SUPFAM" id="SSF51445">
    <property type="entry name" value="(Trans)glycosidases"/>
    <property type="match status" value="1"/>
</dbReference>
<dbReference type="Gene3D" id="3.90.1200.10">
    <property type="match status" value="1"/>
</dbReference>
<protein>
    <recommendedName>
        <fullName evidence="6">Maltokinase</fullName>
        <ecNumber evidence="4">2.7.1.175</ecNumber>
        <ecNumber evidence="5">5.4.99.16</ecNumber>
    </recommendedName>
    <alternativeName>
        <fullName evidence="14">Maltose alpha-D-glucosyltransferase</fullName>
    </alternativeName>
    <alternativeName>
        <fullName evidence="13">Maltose-1-phosphate synthase</fullName>
    </alternativeName>
</protein>
<evidence type="ECO:0000256" key="1">
    <source>
        <dbReference type="ARBA" id="ARBA00001595"/>
    </source>
</evidence>
<evidence type="ECO:0000256" key="3">
    <source>
        <dbReference type="ARBA" id="ARBA00006219"/>
    </source>
</evidence>
<evidence type="ECO:0000256" key="9">
    <source>
        <dbReference type="ARBA" id="ARBA00022741"/>
    </source>
</evidence>
<proteinExistence type="inferred from homology"/>
<comment type="similarity">
    <text evidence="3">Belongs to the aminoglycoside phosphotransferase family.</text>
</comment>
<dbReference type="AlphaFoldDB" id="A0A643G2R7"/>
<name>A0A643G2R7_9BURK</name>
<dbReference type="InterPro" id="IPR006047">
    <property type="entry name" value="GH13_cat_dom"/>
</dbReference>
<dbReference type="GeneID" id="98406854"/>
<evidence type="ECO:0000256" key="13">
    <source>
        <dbReference type="ARBA" id="ARBA00031251"/>
    </source>
</evidence>
<keyword evidence="17" id="KW-0614">Plasmid</keyword>
<gene>
    <name evidence="17" type="ORF">F7R26_038450</name>
</gene>
<accession>A0A643G2R7</accession>
<keyword evidence="7" id="KW-0808">Transferase</keyword>
<dbReference type="PANTHER" id="PTHR10357:SF219">
    <property type="entry name" value="MALTOSE ALPHA-D-GLUCOSYLTRANSFERASE"/>
    <property type="match status" value="1"/>
</dbReference>
<dbReference type="EC" id="5.4.99.16" evidence="5"/>
<dbReference type="SUPFAM" id="SSF51011">
    <property type="entry name" value="Glycosyl hydrolase domain"/>
    <property type="match status" value="1"/>
</dbReference>
<dbReference type="Proteomes" id="UP000397656">
    <property type="component" value="Plasmid pRK1-2"/>
</dbReference>
<keyword evidence="8" id="KW-0479">Metal-binding</keyword>
<dbReference type="GO" id="GO:0005975">
    <property type="term" value="P:carbohydrate metabolic process"/>
    <property type="evidence" value="ECO:0007669"/>
    <property type="project" value="InterPro"/>
</dbReference>
<keyword evidence="12" id="KW-0413">Isomerase</keyword>
<dbReference type="SUPFAM" id="SSF56112">
    <property type="entry name" value="Protein kinase-like (PK-like)"/>
    <property type="match status" value="1"/>
</dbReference>
<evidence type="ECO:0000256" key="7">
    <source>
        <dbReference type="ARBA" id="ARBA00022679"/>
    </source>
</evidence>
<organism evidence="17 18">
    <name type="scientific">Cupriavidus basilensis</name>
    <dbReference type="NCBI Taxonomy" id="68895"/>
    <lineage>
        <taxon>Bacteria</taxon>
        <taxon>Pseudomonadati</taxon>
        <taxon>Pseudomonadota</taxon>
        <taxon>Betaproteobacteria</taxon>
        <taxon>Burkholderiales</taxon>
        <taxon>Burkholderiaceae</taxon>
        <taxon>Cupriavidus</taxon>
    </lineage>
</organism>
<evidence type="ECO:0000256" key="10">
    <source>
        <dbReference type="ARBA" id="ARBA00022837"/>
    </source>
</evidence>
<dbReference type="InterPro" id="IPR032091">
    <property type="entry name" value="Malt_amylase-like_C"/>
</dbReference>
<evidence type="ECO:0000256" key="8">
    <source>
        <dbReference type="ARBA" id="ARBA00022723"/>
    </source>
</evidence>
<dbReference type="InterPro" id="IPR012811">
    <property type="entry name" value="TreS_maltokin_C_dom"/>
</dbReference>
<comment type="similarity">
    <text evidence="2">Belongs to the glycosyl hydrolase 13 family. TreS subfamily.</text>
</comment>
<dbReference type="FunFam" id="3.20.20.80:FF:000055">
    <property type="entry name" value="Trehalose synthase"/>
    <property type="match status" value="1"/>
</dbReference>
<evidence type="ECO:0000256" key="14">
    <source>
        <dbReference type="ARBA" id="ARBA00031378"/>
    </source>
</evidence>
<evidence type="ECO:0000259" key="16">
    <source>
        <dbReference type="SMART" id="SM00642"/>
    </source>
</evidence>